<proteinExistence type="predicted"/>
<evidence type="ECO:0000313" key="2">
    <source>
        <dbReference type="Proteomes" id="UP000308600"/>
    </source>
</evidence>
<accession>A0ACD3BCJ1</accession>
<keyword evidence="1" id="KW-0808">Transferase</keyword>
<organism evidence="1 2">
    <name type="scientific">Pluteus cervinus</name>
    <dbReference type="NCBI Taxonomy" id="181527"/>
    <lineage>
        <taxon>Eukaryota</taxon>
        <taxon>Fungi</taxon>
        <taxon>Dikarya</taxon>
        <taxon>Basidiomycota</taxon>
        <taxon>Agaricomycotina</taxon>
        <taxon>Agaricomycetes</taxon>
        <taxon>Agaricomycetidae</taxon>
        <taxon>Agaricales</taxon>
        <taxon>Pluteineae</taxon>
        <taxon>Pluteaceae</taxon>
        <taxon>Pluteus</taxon>
    </lineage>
</organism>
<sequence>MWKHRISFKPALLSRTSPTRTLSNSTHFYQNRQVELYAAKETNRLTLRQLIFFGRSIDEEKLLKSANYVRTEIPVRLAHRLRDLQALPYVVVTQEGVTKVYELYCSAFEKSFRRYPPITNLEENETFCHFLSNILNEHSTVIPSLTLGLSLGSPFVPPDELDAFVRRMLVSRISRRVLAEHHIALSESFSGKSGTTSRPHVGIIQTGLNVRESIEKCADLLRHRSTDLEQQDHNLEGRPWPEVVVDGHLDTEFPYIPAHLEYIVFELLKNAIRATVTNHASEKSFPAIQATIAAGKDEVGIRISDRGGGIRALESQIQTPSDLFSFSHVRNAARMEGSRIGALRTISSSEQGMWATVGEQVNRWLQHDNGADNPEPEPVVSLHTSTGIGLPMSNVYATYFGGSLELIPLDGWGTDVYVRLPKLGTNLEGIEV</sequence>
<reference evidence="1 2" key="1">
    <citation type="journal article" date="2019" name="Nat. Ecol. Evol.">
        <title>Megaphylogeny resolves global patterns of mushroom evolution.</title>
        <authorList>
            <person name="Varga T."/>
            <person name="Krizsan K."/>
            <person name="Foldi C."/>
            <person name="Dima B."/>
            <person name="Sanchez-Garcia M."/>
            <person name="Sanchez-Ramirez S."/>
            <person name="Szollosi G.J."/>
            <person name="Szarkandi J.G."/>
            <person name="Papp V."/>
            <person name="Albert L."/>
            <person name="Andreopoulos W."/>
            <person name="Angelini C."/>
            <person name="Antonin V."/>
            <person name="Barry K.W."/>
            <person name="Bougher N.L."/>
            <person name="Buchanan P."/>
            <person name="Buyck B."/>
            <person name="Bense V."/>
            <person name="Catcheside P."/>
            <person name="Chovatia M."/>
            <person name="Cooper J."/>
            <person name="Damon W."/>
            <person name="Desjardin D."/>
            <person name="Finy P."/>
            <person name="Geml J."/>
            <person name="Haridas S."/>
            <person name="Hughes K."/>
            <person name="Justo A."/>
            <person name="Karasinski D."/>
            <person name="Kautmanova I."/>
            <person name="Kiss B."/>
            <person name="Kocsube S."/>
            <person name="Kotiranta H."/>
            <person name="LaButti K.M."/>
            <person name="Lechner B.E."/>
            <person name="Liimatainen K."/>
            <person name="Lipzen A."/>
            <person name="Lukacs Z."/>
            <person name="Mihaltcheva S."/>
            <person name="Morgado L.N."/>
            <person name="Niskanen T."/>
            <person name="Noordeloos M.E."/>
            <person name="Ohm R.A."/>
            <person name="Ortiz-Santana B."/>
            <person name="Ovrebo C."/>
            <person name="Racz N."/>
            <person name="Riley R."/>
            <person name="Savchenko A."/>
            <person name="Shiryaev A."/>
            <person name="Soop K."/>
            <person name="Spirin V."/>
            <person name="Szebenyi C."/>
            <person name="Tomsovsky M."/>
            <person name="Tulloss R.E."/>
            <person name="Uehling J."/>
            <person name="Grigoriev I.V."/>
            <person name="Vagvolgyi C."/>
            <person name="Papp T."/>
            <person name="Martin F.M."/>
            <person name="Miettinen O."/>
            <person name="Hibbett D.S."/>
            <person name="Nagy L.G."/>
        </authorList>
    </citation>
    <scope>NUCLEOTIDE SEQUENCE [LARGE SCALE GENOMIC DNA]</scope>
    <source>
        <strain evidence="1 2">NL-1719</strain>
    </source>
</reference>
<protein>
    <submittedName>
        <fullName evidence="1">Alpha-ketoacid dehydrogenase kinase</fullName>
    </submittedName>
</protein>
<dbReference type="EMBL" id="ML208261">
    <property type="protein sequence ID" value="TFK75880.1"/>
    <property type="molecule type" value="Genomic_DNA"/>
</dbReference>
<name>A0ACD3BCJ1_9AGAR</name>
<evidence type="ECO:0000313" key="1">
    <source>
        <dbReference type="EMBL" id="TFK75880.1"/>
    </source>
</evidence>
<keyword evidence="1" id="KW-0418">Kinase</keyword>
<keyword evidence="2" id="KW-1185">Reference proteome</keyword>
<dbReference type="Proteomes" id="UP000308600">
    <property type="component" value="Unassembled WGS sequence"/>
</dbReference>
<gene>
    <name evidence="1" type="ORF">BDN72DRAFT_756556</name>
</gene>